<gene>
    <name evidence="2" type="ORF">KHA93_20890</name>
</gene>
<proteinExistence type="predicted"/>
<dbReference type="SUPFAM" id="SSF54593">
    <property type="entry name" value="Glyoxalase/Bleomycin resistance protein/Dihydroxybiphenyl dioxygenase"/>
    <property type="match status" value="2"/>
</dbReference>
<comment type="caution">
    <text evidence="2">The sequence shown here is derived from an EMBL/GenBank/DDBJ whole genome shotgun (WGS) entry which is preliminary data.</text>
</comment>
<protein>
    <submittedName>
        <fullName evidence="2">VOC family protein</fullName>
    </submittedName>
</protein>
<dbReference type="EMBL" id="JAGYPJ010000001">
    <property type="protein sequence ID" value="MBS4202069.1"/>
    <property type="molecule type" value="Genomic_DNA"/>
</dbReference>
<dbReference type="InterPro" id="IPR004360">
    <property type="entry name" value="Glyas_Fos-R_dOase_dom"/>
</dbReference>
<feature type="domain" description="VOC" evidence="1">
    <location>
        <begin position="6"/>
        <end position="121"/>
    </location>
</feature>
<dbReference type="Proteomes" id="UP000682713">
    <property type="component" value="Unassembled WGS sequence"/>
</dbReference>
<name>A0A942YN01_9BACI</name>
<sequence length="269" mass="31107">MNGFKRFDGGVIKISGDRKKATEWYCQHFGLKVGWDSPEEGMTVLCYPSGFAMTLENMSPKEKLESESNIRFCFETADIIEAHTYLVNNGIETSSIYTNIAGISTFDFYDLEGTKLCAVEARPQLVASVPHSRFLFFYLHIGVRDVSNSVEWYKNHLKLKVVEENPTKKYAILECGEQEEFAGNILYPWPIYLEEISDEHFSKRKDSKTLPYFVPETVEDFRDAYKYFKANNIETSELVGDLDNIHLQVSDFHIYDPDGNRLNFWIYGE</sequence>
<accession>A0A942YN01</accession>
<keyword evidence="3" id="KW-1185">Reference proteome</keyword>
<dbReference type="Gene3D" id="3.10.180.10">
    <property type="entry name" value="2,3-Dihydroxybiphenyl 1,2-Dioxygenase, domain 1"/>
    <property type="match status" value="2"/>
</dbReference>
<feature type="domain" description="VOC" evidence="1">
    <location>
        <begin position="135"/>
        <end position="267"/>
    </location>
</feature>
<dbReference type="Pfam" id="PF00903">
    <property type="entry name" value="Glyoxalase"/>
    <property type="match status" value="2"/>
</dbReference>
<dbReference type="AlphaFoldDB" id="A0A942YN01"/>
<evidence type="ECO:0000313" key="2">
    <source>
        <dbReference type="EMBL" id="MBS4202069.1"/>
    </source>
</evidence>
<evidence type="ECO:0000313" key="3">
    <source>
        <dbReference type="Proteomes" id="UP000682713"/>
    </source>
</evidence>
<dbReference type="CDD" id="cd06587">
    <property type="entry name" value="VOC"/>
    <property type="match status" value="1"/>
</dbReference>
<dbReference type="PROSITE" id="PS51819">
    <property type="entry name" value="VOC"/>
    <property type="match status" value="2"/>
</dbReference>
<reference evidence="2 3" key="1">
    <citation type="submission" date="2021-05" db="EMBL/GenBank/DDBJ databases">
        <title>Novel Bacillus species.</title>
        <authorList>
            <person name="Liu G."/>
        </authorList>
    </citation>
    <scope>NUCLEOTIDE SEQUENCE [LARGE SCALE GENOMIC DNA]</scope>
    <source>
        <strain evidence="2 3">FJAT-49732</strain>
    </source>
</reference>
<organism evidence="2 3">
    <name type="scientific">Lederbergia citrisecunda</name>
    <dbReference type="NCBI Taxonomy" id="2833583"/>
    <lineage>
        <taxon>Bacteria</taxon>
        <taxon>Bacillati</taxon>
        <taxon>Bacillota</taxon>
        <taxon>Bacilli</taxon>
        <taxon>Bacillales</taxon>
        <taxon>Bacillaceae</taxon>
        <taxon>Lederbergia</taxon>
    </lineage>
</organism>
<evidence type="ECO:0000259" key="1">
    <source>
        <dbReference type="PROSITE" id="PS51819"/>
    </source>
</evidence>
<dbReference type="InterPro" id="IPR037523">
    <property type="entry name" value="VOC_core"/>
</dbReference>
<dbReference type="RefSeq" id="WP_213112485.1">
    <property type="nucleotide sequence ID" value="NZ_JAGYPJ010000001.1"/>
</dbReference>
<dbReference type="InterPro" id="IPR029068">
    <property type="entry name" value="Glyas_Bleomycin-R_OHBP_Dase"/>
</dbReference>